<dbReference type="PANTHER" id="PTHR45444:SF3">
    <property type="entry name" value="XANTHINE DEHYDROGENASE"/>
    <property type="match status" value="1"/>
</dbReference>
<feature type="domain" description="2Fe-2S ferredoxin-type" evidence="6">
    <location>
        <begin position="1"/>
        <end position="81"/>
    </location>
</feature>
<dbReference type="SUPFAM" id="SSF55447">
    <property type="entry name" value="CO dehydrogenase flavoprotein C-terminal domain-like"/>
    <property type="match status" value="1"/>
</dbReference>
<dbReference type="InterPro" id="IPR012175">
    <property type="entry name" value="Xanth_DH_ssu_bac"/>
</dbReference>
<dbReference type="AlphaFoldDB" id="A0A839USS6"/>
<feature type="domain" description="FAD-binding PCMH-type" evidence="7">
    <location>
        <begin position="169"/>
        <end position="344"/>
    </location>
</feature>
<dbReference type="PANTHER" id="PTHR45444">
    <property type="entry name" value="XANTHINE DEHYDROGENASE"/>
    <property type="match status" value="1"/>
</dbReference>
<keyword evidence="9" id="KW-1185">Reference proteome</keyword>
<dbReference type="InterPro" id="IPR016208">
    <property type="entry name" value="Ald_Oxase/xanthine_DH-like"/>
</dbReference>
<dbReference type="Pfam" id="PF00111">
    <property type="entry name" value="Fer2"/>
    <property type="match status" value="1"/>
</dbReference>
<evidence type="ECO:0000256" key="2">
    <source>
        <dbReference type="ARBA" id="ARBA00022723"/>
    </source>
</evidence>
<dbReference type="SUPFAM" id="SSF56176">
    <property type="entry name" value="FAD-binding/transporter-associated domain-like"/>
    <property type="match status" value="1"/>
</dbReference>
<name>A0A839USS6_9GAMM</name>
<accession>A0A839USS6</accession>
<gene>
    <name evidence="8" type="ORF">FHS30_002702</name>
</gene>
<dbReference type="EC" id="1.17.1.4" evidence="8"/>
<keyword evidence="3" id="KW-0274">FAD</keyword>
<dbReference type="Gene3D" id="3.10.20.30">
    <property type="match status" value="1"/>
</dbReference>
<dbReference type="InterPro" id="IPR016169">
    <property type="entry name" value="FAD-bd_PCMH_sub2"/>
</dbReference>
<dbReference type="GO" id="GO:0005506">
    <property type="term" value="F:iron ion binding"/>
    <property type="evidence" value="ECO:0007669"/>
    <property type="project" value="InterPro"/>
</dbReference>
<dbReference type="Gene3D" id="3.30.390.50">
    <property type="entry name" value="CO dehydrogenase flavoprotein, C-terminal domain"/>
    <property type="match status" value="1"/>
</dbReference>
<reference evidence="8 9" key="1">
    <citation type="submission" date="2020-08" db="EMBL/GenBank/DDBJ databases">
        <title>Genomic Encyclopedia of Type Strains, Phase III (KMG-III): the genomes of soil and plant-associated and newly described type strains.</title>
        <authorList>
            <person name="Whitman W."/>
        </authorList>
    </citation>
    <scope>NUCLEOTIDE SEQUENCE [LARGE SCALE GENOMIC DNA]</scope>
    <source>
        <strain evidence="8 9">CECT 8571</strain>
    </source>
</reference>
<dbReference type="InterPro" id="IPR016166">
    <property type="entry name" value="FAD-bd_PCMH"/>
</dbReference>
<dbReference type="InterPro" id="IPR001041">
    <property type="entry name" value="2Fe-2S_ferredoxin-type"/>
</dbReference>
<protein>
    <submittedName>
        <fullName evidence="8">Xanthine dehydrogenase small subunit</fullName>
        <ecNumber evidence="8">1.17.1.4</ecNumber>
    </submittedName>
</protein>
<dbReference type="PROSITE" id="PS51085">
    <property type="entry name" value="2FE2S_FER_2"/>
    <property type="match status" value="1"/>
</dbReference>
<dbReference type="CDD" id="cd00207">
    <property type="entry name" value="fer2"/>
    <property type="match status" value="1"/>
</dbReference>
<dbReference type="InterPro" id="IPR036318">
    <property type="entry name" value="FAD-bd_PCMH-like_sf"/>
</dbReference>
<dbReference type="PROSITE" id="PS51387">
    <property type="entry name" value="FAD_PCMH"/>
    <property type="match status" value="1"/>
</dbReference>
<evidence type="ECO:0000256" key="4">
    <source>
        <dbReference type="ARBA" id="ARBA00023002"/>
    </source>
</evidence>
<dbReference type="InterPro" id="IPR016167">
    <property type="entry name" value="FAD-bd_PCMH_sub1"/>
</dbReference>
<dbReference type="InterPro" id="IPR036010">
    <property type="entry name" value="2Fe-2S_ferredoxin-like_sf"/>
</dbReference>
<dbReference type="RefSeq" id="WP_183910996.1">
    <property type="nucleotide sequence ID" value="NZ_JACHXZ010000004.1"/>
</dbReference>
<evidence type="ECO:0000259" key="6">
    <source>
        <dbReference type="PROSITE" id="PS51085"/>
    </source>
</evidence>
<organism evidence="8 9">
    <name type="scientific">Simiduia aestuariiviva</name>
    <dbReference type="NCBI Taxonomy" id="1510459"/>
    <lineage>
        <taxon>Bacteria</taxon>
        <taxon>Pseudomonadati</taxon>
        <taxon>Pseudomonadota</taxon>
        <taxon>Gammaproteobacteria</taxon>
        <taxon>Cellvibrionales</taxon>
        <taxon>Cellvibrionaceae</taxon>
        <taxon>Simiduia</taxon>
    </lineage>
</organism>
<dbReference type="InterPro" id="IPR036884">
    <property type="entry name" value="2Fe-2S-bd_dom_sf"/>
</dbReference>
<dbReference type="GO" id="GO:0051537">
    <property type="term" value="F:2 iron, 2 sulfur cluster binding"/>
    <property type="evidence" value="ECO:0007669"/>
    <property type="project" value="InterPro"/>
</dbReference>
<dbReference type="InterPro" id="IPR002888">
    <property type="entry name" value="2Fe-2S-bd"/>
</dbReference>
<dbReference type="SUPFAM" id="SSF47741">
    <property type="entry name" value="CO dehydrogenase ISP C-domain like"/>
    <property type="match status" value="1"/>
</dbReference>
<dbReference type="Pfam" id="PF03450">
    <property type="entry name" value="CO_deh_flav_C"/>
    <property type="match status" value="1"/>
</dbReference>
<dbReference type="Gene3D" id="3.30.43.10">
    <property type="entry name" value="Uridine Diphospho-n-acetylenolpyruvylglucosamine Reductase, domain 2"/>
    <property type="match status" value="1"/>
</dbReference>
<evidence type="ECO:0000259" key="7">
    <source>
        <dbReference type="PROSITE" id="PS51387"/>
    </source>
</evidence>
<dbReference type="Gene3D" id="1.10.150.120">
    <property type="entry name" value="[2Fe-2S]-binding domain"/>
    <property type="match status" value="1"/>
</dbReference>
<keyword evidence="4 8" id="KW-0560">Oxidoreductase</keyword>
<keyword evidence="5" id="KW-0408">Iron</keyword>
<dbReference type="InterPro" id="IPR006058">
    <property type="entry name" value="2Fe2S_fd_BS"/>
</dbReference>
<dbReference type="GO" id="GO:0071949">
    <property type="term" value="F:FAD binding"/>
    <property type="evidence" value="ECO:0007669"/>
    <property type="project" value="InterPro"/>
</dbReference>
<dbReference type="GO" id="GO:0004854">
    <property type="term" value="F:xanthine dehydrogenase activity"/>
    <property type="evidence" value="ECO:0007669"/>
    <property type="project" value="UniProtKB-EC"/>
</dbReference>
<dbReference type="Gene3D" id="3.30.465.10">
    <property type="match status" value="1"/>
</dbReference>
<keyword evidence="1" id="KW-0285">Flavoprotein</keyword>
<comment type="caution">
    <text evidence="8">The sequence shown here is derived from an EMBL/GenBank/DDBJ whole genome shotgun (WGS) entry which is preliminary data.</text>
</comment>
<sequence length="463" mass="50069">MRFWLNGKQTDVDGVAADITLLQHLRESRSSLGTKEGCASGDCGACTLLVSDDDGSYRSVNSCLMPLASVQGRQVLTVEGLAQAGELHPIQQAMIDTHASQCGFCTPGFAMSLAGANQHAVEGDGRAHILDAISGNLCRCTGYKPIVEAGLQVLPKPNPLPPAPACETRTAQPLPGYWQPTSETELRGLLEQYPDARLIAGGTDLMLEGTQQYRELRQLIDLSHIKSLTRIDSAGDTLCIGAAATYSAQEKALSALAPAYVSFLLRLGSRQIRNRGTLGGNICNASPIADTPPWLLVQEAELIIGKAGGGFRYERLEDFYVDYKKTTLAAGEYLADVRLSRARLKCPAKLYKVSKRFEDDISAVCGAFLINPNGQLRIAFGGMAAVPKRARATEAFINKQDWRNPEKWSAIIDQAAQYLAQDFTPMTDVRASSEYRAAMAHSLLRKACRALVVGDDVEVGIYA</sequence>
<dbReference type="InterPro" id="IPR005107">
    <property type="entry name" value="CO_DH_flav_C"/>
</dbReference>
<dbReference type="InterPro" id="IPR012675">
    <property type="entry name" value="Beta-grasp_dom_sf"/>
</dbReference>
<evidence type="ECO:0000256" key="3">
    <source>
        <dbReference type="ARBA" id="ARBA00022827"/>
    </source>
</evidence>
<dbReference type="InterPro" id="IPR036683">
    <property type="entry name" value="CO_DH_flav_C_dom_sf"/>
</dbReference>
<evidence type="ECO:0000313" key="9">
    <source>
        <dbReference type="Proteomes" id="UP000559987"/>
    </source>
</evidence>
<evidence type="ECO:0000256" key="1">
    <source>
        <dbReference type="ARBA" id="ARBA00022630"/>
    </source>
</evidence>
<dbReference type="Pfam" id="PF00941">
    <property type="entry name" value="FAD_binding_5"/>
    <property type="match status" value="1"/>
</dbReference>
<keyword evidence="2" id="KW-0479">Metal-binding</keyword>
<proteinExistence type="predicted"/>
<dbReference type="SUPFAM" id="SSF54292">
    <property type="entry name" value="2Fe-2S ferredoxin-like"/>
    <property type="match status" value="1"/>
</dbReference>
<evidence type="ECO:0000256" key="5">
    <source>
        <dbReference type="ARBA" id="ARBA00023004"/>
    </source>
</evidence>
<dbReference type="InterPro" id="IPR002346">
    <property type="entry name" value="Mopterin_DH_FAD-bd"/>
</dbReference>
<dbReference type="PIRSF" id="PIRSF036557">
    <property type="entry name" value="XdhA_RC"/>
    <property type="match status" value="1"/>
</dbReference>
<evidence type="ECO:0000313" key="8">
    <source>
        <dbReference type="EMBL" id="MBB3169489.1"/>
    </source>
</evidence>
<dbReference type="SMART" id="SM01092">
    <property type="entry name" value="CO_deh_flav_C"/>
    <property type="match status" value="1"/>
</dbReference>
<dbReference type="Pfam" id="PF01799">
    <property type="entry name" value="Fer2_2"/>
    <property type="match status" value="1"/>
</dbReference>
<dbReference type="PROSITE" id="PS00197">
    <property type="entry name" value="2FE2S_FER_1"/>
    <property type="match status" value="1"/>
</dbReference>
<dbReference type="EMBL" id="JACHXZ010000004">
    <property type="protein sequence ID" value="MBB3169489.1"/>
    <property type="molecule type" value="Genomic_DNA"/>
</dbReference>
<dbReference type="Proteomes" id="UP000559987">
    <property type="component" value="Unassembled WGS sequence"/>
</dbReference>